<keyword evidence="1" id="KW-1133">Transmembrane helix</keyword>
<keyword evidence="1" id="KW-0472">Membrane</keyword>
<evidence type="ECO:0000313" key="2">
    <source>
        <dbReference type="EMBL" id="TBR81056.1"/>
    </source>
</evidence>
<dbReference type="AlphaFoldDB" id="A0A4Q9JUF5"/>
<reference evidence="2 3" key="1">
    <citation type="submission" date="2018-07" db="EMBL/GenBank/DDBJ databases">
        <title>Campylobacter zealandensis sp. nov., isolated from birds and water in New Zealand.</title>
        <authorList>
            <person name="Wilkinson D.A."/>
            <person name="Biggs P.J."/>
            <person name="French N.P."/>
            <person name="Midwinter A.C."/>
        </authorList>
    </citation>
    <scope>NUCLEOTIDE SEQUENCE [LARGE SCALE GENOMIC DNA]</scope>
    <source>
        <strain evidence="2 3">B423b</strain>
    </source>
</reference>
<feature type="transmembrane region" description="Helical" evidence="1">
    <location>
        <begin position="44"/>
        <end position="64"/>
    </location>
</feature>
<proteinExistence type="predicted"/>
<organism evidence="2 3">
    <name type="scientific">Campylobacter novaezeelandiae</name>
    <dbReference type="NCBI Taxonomy" id="2267891"/>
    <lineage>
        <taxon>Bacteria</taxon>
        <taxon>Pseudomonadati</taxon>
        <taxon>Campylobacterota</taxon>
        <taxon>Epsilonproteobacteria</taxon>
        <taxon>Campylobacterales</taxon>
        <taxon>Campylobacteraceae</taxon>
        <taxon>Campylobacter</taxon>
    </lineage>
</organism>
<dbReference type="Proteomes" id="UP000292583">
    <property type="component" value="Unassembled WGS sequence"/>
</dbReference>
<gene>
    <name evidence="2" type="ORF">DU473_04415</name>
</gene>
<dbReference type="EMBL" id="QPGR01000007">
    <property type="protein sequence ID" value="TBR81056.1"/>
    <property type="molecule type" value="Genomic_DNA"/>
</dbReference>
<sequence length="81" mass="9053">MNKRKKIIQKSIEAANGLSLGISIIVAIIIGVALGYFLKKITGLTFLFWLGVFWGIAAAILNVYKAYKAQVKSYEEFQNKK</sequence>
<dbReference type="OrthoDB" id="5329702at2"/>
<protein>
    <recommendedName>
        <fullName evidence="4">AtpZ/AtpI family protein</fullName>
    </recommendedName>
</protein>
<feature type="transmembrane region" description="Helical" evidence="1">
    <location>
        <begin position="20"/>
        <end position="38"/>
    </location>
</feature>
<dbReference type="Pfam" id="PF09527">
    <property type="entry name" value="ATPase_gene1"/>
    <property type="match status" value="1"/>
</dbReference>
<dbReference type="InterPro" id="IPR032820">
    <property type="entry name" value="ATPase_put"/>
</dbReference>
<dbReference type="RefSeq" id="WP_131162854.1">
    <property type="nucleotide sequence ID" value="NZ_CP076657.1"/>
</dbReference>
<evidence type="ECO:0000313" key="3">
    <source>
        <dbReference type="Proteomes" id="UP000292583"/>
    </source>
</evidence>
<name>A0A4Q9JUF5_9BACT</name>
<keyword evidence="3" id="KW-1185">Reference proteome</keyword>
<evidence type="ECO:0000256" key="1">
    <source>
        <dbReference type="SAM" id="Phobius"/>
    </source>
</evidence>
<accession>A0A4Q9JUF5</accession>
<keyword evidence="1" id="KW-0812">Transmembrane</keyword>
<comment type="caution">
    <text evidence="2">The sequence shown here is derived from an EMBL/GenBank/DDBJ whole genome shotgun (WGS) entry which is preliminary data.</text>
</comment>
<evidence type="ECO:0008006" key="4">
    <source>
        <dbReference type="Google" id="ProtNLM"/>
    </source>
</evidence>